<reference evidence="1" key="2">
    <citation type="submission" date="2017-05" db="UniProtKB">
        <authorList>
            <consortium name="EnsemblMetazoa"/>
        </authorList>
    </citation>
    <scope>IDENTIFICATION</scope>
</reference>
<dbReference type="InParanoid" id="A0A1X7TLQ9"/>
<dbReference type="EnsemblMetazoa" id="Aqu2.1.15701_001">
    <property type="protein sequence ID" value="Aqu2.1.15701_001"/>
    <property type="gene ID" value="Aqu2.1.15701"/>
</dbReference>
<evidence type="ECO:0000313" key="2">
    <source>
        <dbReference type="Proteomes" id="UP000007879"/>
    </source>
</evidence>
<organism evidence="1">
    <name type="scientific">Amphimedon queenslandica</name>
    <name type="common">Sponge</name>
    <dbReference type="NCBI Taxonomy" id="400682"/>
    <lineage>
        <taxon>Eukaryota</taxon>
        <taxon>Metazoa</taxon>
        <taxon>Porifera</taxon>
        <taxon>Demospongiae</taxon>
        <taxon>Heteroscleromorpha</taxon>
        <taxon>Haplosclerida</taxon>
        <taxon>Niphatidae</taxon>
        <taxon>Amphimedon</taxon>
    </lineage>
</organism>
<accession>A0A1X7TLQ9</accession>
<dbReference type="AlphaFoldDB" id="A0A1X7TLQ9"/>
<dbReference type="EnsemblMetazoa" id="XM_003390233.2">
    <property type="protein sequence ID" value="XP_003390281.1"/>
    <property type="gene ID" value="LOC100637687"/>
</dbReference>
<gene>
    <name evidence="1" type="primary">100637687</name>
</gene>
<protein>
    <submittedName>
        <fullName evidence="1">Uncharacterized protein</fullName>
    </submittedName>
</protein>
<name>A0A1X7TLQ9_AMPQE</name>
<reference evidence="2" key="1">
    <citation type="journal article" date="2010" name="Nature">
        <title>The Amphimedon queenslandica genome and the evolution of animal complexity.</title>
        <authorList>
            <person name="Srivastava M."/>
            <person name="Simakov O."/>
            <person name="Chapman J."/>
            <person name="Fahey B."/>
            <person name="Gauthier M.E."/>
            <person name="Mitros T."/>
            <person name="Richards G.S."/>
            <person name="Conaco C."/>
            <person name="Dacre M."/>
            <person name="Hellsten U."/>
            <person name="Larroux C."/>
            <person name="Putnam N.H."/>
            <person name="Stanke M."/>
            <person name="Adamska M."/>
            <person name="Darling A."/>
            <person name="Degnan S.M."/>
            <person name="Oakley T.H."/>
            <person name="Plachetzki D.C."/>
            <person name="Zhai Y."/>
            <person name="Adamski M."/>
            <person name="Calcino A."/>
            <person name="Cummins S.F."/>
            <person name="Goodstein D.M."/>
            <person name="Harris C."/>
            <person name="Jackson D.J."/>
            <person name="Leys S.P."/>
            <person name="Shu S."/>
            <person name="Woodcroft B.J."/>
            <person name="Vervoort M."/>
            <person name="Kosik K.S."/>
            <person name="Manning G."/>
            <person name="Degnan B.M."/>
            <person name="Rokhsar D.S."/>
        </authorList>
    </citation>
    <scope>NUCLEOTIDE SEQUENCE [LARGE SCALE GENOMIC DNA]</scope>
</reference>
<dbReference type="Proteomes" id="UP000007879">
    <property type="component" value="Unassembled WGS sequence"/>
</dbReference>
<sequence length="227" mass="25605">MGDQLLEVDRKMKEEATNKEGRAFLENISRLELGLSSTITTVALHCYSKELIPGEVYEGMFEGEWNPEYSRALYFLNRVHKKLRQYEDLDDTGAVKRTITTLASIIRSDSALEHIAKILDRCSTATQFKMNSPNIYQGIQTSLISIAMGAAAKNIITYSECQACVQGDANAEGRRTRMVLNEIYKGINEDSKVLGKFLDILRKMGPPTSNYCKPIEQKLGQDETDHR</sequence>
<dbReference type="KEGG" id="aqu:100637687"/>
<evidence type="ECO:0000313" key="1">
    <source>
        <dbReference type="EnsemblMetazoa" id="Aqu2.1.15701_001"/>
    </source>
</evidence>
<keyword evidence="2" id="KW-1185">Reference proteome</keyword>
<proteinExistence type="predicted"/>